<evidence type="ECO:0000256" key="1">
    <source>
        <dbReference type="SAM" id="Phobius"/>
    </source>
</evidence>
<keyword evidence="1" id="KW-0812">Transmembrane</keyword>
<protein>
    <submittedName>
        <fullName evidence="2">Uncharacterized protein</fullName>
    </submittedName>
</protein>
<accession>A0A1M5GTL1</accession>
<evidence type="ECO:0000313" key="3">
    <source>
        <dbReference type="Proteomes" id="UP000184170"/>
    </source>
</evidence>
<name>A0A1M5GTL1_9GAMM</name>
<gene>
    <name evidence="2" type="ORF">SAMN04487965_3250</name>
</gene>
<dbReference type="Pfam" id="PF19473">
    <property type="entry name" value="DUF6010"/>
    <property type="match status" value="1"/>
</dbReference>
<dbReference type="AlphaFoldDB" id="A0A1M5GTL1"/>
<reference evidence="3" key="1">
    <citation type="submission" date="2016-11" db="EMBL/GenBank/DDBJ databases">
        <authorList>
            <person name="Varghese N."/>
            <person name="Submissions S."/>
        </authorList>
    </citation>
    <scope>NUCLEOTIDE SEQUENCE [LARGE SCALE GENOMIC DNA]</scope>
    <source>
        <strain evidence="3">CGMCC 1.7063</strain>
    </source>
</reference>
<feature type="transmembrane region" description="Helical" evidence="1">
    <location>
        <begin position="120"/>
        <end position="139"/>
    </location>
</feature>
<dbReference type="Proteomes" id="UP000184170">
    <property type="component" value="Unassembled WGS sequence"/>
</dbReference>
<organism evidence="2 3">
    <name type="scientific">Microbulbifer donghaiensis</name>
    <dbReference type="NCBI Taxonomy" id="494016"/>
    <lineage>
        <taxon>Bacteria</taxon>
        <taxon>Pseudomonadati</taxon>
        <taxon>Pseudomonadota</taxon>
        <taxon>Gammaproteobacteria</taxon>
        <taxon>Cellvibrionales</taxon>
        <taxon>Microbulbiferaceae</taxon>
        <taxon>Microbulbifer</taxon>
    </lineage>
</organism>
<keyword evidence="1" id="KW-0472">Membrane</keyword>
<sequence>MALAVIVVLYISIGLMAAAGTIAIVRKLLPMRAEQIFYGLFLVLIAAFYLAFTAYFDNPRAWPLEAVAVALFTLFGVLGCRIPAWLIAGYLLHGVWDLFHELPVYTTVEIGTDRLTEIPMAYGVFCIAYDWCMAAYIYVRRRAWRTVGL</sequence>
<evidence type="ECO:0000313" key="2">
    <source>
        <dbReference type="EMBL" id="SHG07007.1"/>
    </source>
</evidence>
<feature type="transmembrane region" description="Helical" evidence="1">
    <location>
        <begin position="35"/>
        <end position="56"/>
    </location>
</feature>
<keyword evidence="3" id="KW-1185">Reference proteome</keyword>
<proteinExistence type="predicted"/>
<feature type="transmembrane region" description="Helical" evidence="1">
    <location>
        <begin position="68"/>
        <end position="92"/>
    </location>
</feature>
<dbReference type="EMBL" id="FQVA01000006">
    <property type="protein sequence ID" value="SHG07007.1"/>
    <property type="molecule type" value="Genomic_DNA"/>
</dbReference>
<dbReference type="RefSeq" id="WP_073277111.1">
    <property type="nucleotide sequence ID" value="NZ_FQVA01000006.1"/>
</dbReference>
<keyword evidence="1" id="KW-1133">Transmembrane helix</keyword>
<dbReference type="STRING" id="494016.SAMN04487965_3250"/>
<dbReference type="OrthoDB" id="5737911at2"/>
<dbReference type="InterPro" id="IPR046052">
    <property type="entry name" value="DUF6010"/>
</dbReference>